<dbReference type="AlphaFoldDB" id="A0A0E3SL12"/>
<keyword evidence="1" id="KW-0472">Membrane</keyword>
<dbReference type="EMBL" id="CP009517">
    <property type="protein sequence ID" value="AKB82611.1"/>
    <property type="molecule type" value="Genomic_DNA"/>
</dbReference>
<gene>
    <name evidence="2" type="ORF">MSBR3_2033</name>
</gene>
<dbReference type="HOGENOM" id="CLU_2519730_0_0_2"/>
<keyword evidence="1" id="KW-0812">Transmembrane</keyword>
<accession>A0A0E3SL12</accession>
<dbReference type="KEGG" id="mbak:MSBR3_2033"/>
<keyword evidence="1" id="KW-1133">Transmembrane helix</keyword>
<sequence>MGDTVDTAPLGFFLHYVLKRFLIKFETAFLPKNFTLKDLYVTFTTLAVSLYNMWIFIQFICPISINYLYNKEEIGIRIPLKKKK</sequence>
<name>A0A0E3SL12_METBA</name>
<evidence type="ECO:0000313" key="2">
    <source>
        <dbReference type="EMBL" id="AKB82611.1"/>
    </source>
</evidence>
<reference evidence="2" key="1">
    <citation type="submission" date="2014-07" db="EMBL/GenBank/DDBJ databases">
        <title>Methanogenic archaea and the global carbon cycle.</title>
        <authorList>
            <person name="Henriksen J.R."/>
            <person name="Luke J."/>
            <person name="Reinhart S."/>
            <person name="Benedict M.N."/>
            <person name="Youngblut N.D."/>
            <person name="Metcalf M.E."/>
            <person name="Whitaker R.J."/>
            <person name="Metcalf W.W."/>
        </authorList>
    </citation>
    <scope>NUCLEOTIDE SEQUENCE [LARGE SCALE GENOMIC DNA]</scope>
    <source>
        <strain evidence="2">3</strain>
    </source>
</reference>
<protein>
    <submittedName>
        <fullName evidence="2">Uncharacterized protein</fullName>
    </submittedName>
</protein>
<dbReference type="Proteomes" id="UP000033066">
    <property type="component" value="Chromosome"/>
</dbReference>
<proteinExistence type="predicted"/>
<evidence type="ECO:0000313" key="3">
    <source>
        <dbReference type="Proteomes" id="UP000033066"/>
    </source>
</evidence>
<keyword evidence="3" id="KW-1185">Reference proteome</keyword>
<dbReference type="PATRIC" id="fig|1434107.4.peg.2611"/>
<evidence type="ECO:0000256" key="1">
    <source>
        <dbReference type="SAM" id="Phobius"/>
    </source>
</evidence>
<organism evidence="2 3">
    <name type="scientific">Methanosarcina barkeri 3</name>
    <dbReference type="NCBI Taxonomy" id="1434107"/>
    <lineage>
        <taxon>Archaea</taxon>
        <taxon>Methanobacteriati</taxon>
        <taxon>Methanobacteriota</taxon>
        <taxon>Stenosarchaea group</taxon>
        <taxon>Methanomicrobia</taxon>
        <taxon>Methanosarcinales</taxon>
        <taxon>Methanosarcinaceae</taxon>
        <taxon>Methanosarcina</taxon>
    </lineage>
</organism>
<feature type="transmembrane region" description="Helical" evidence="1">
    <location>
        <begin position="39"/>
        <end position="69"/>
    </location>
</feature>